<dbReference type="PRINTS" id="PR01333">
    <property type="entry name" value="2POREKCHANEL"/>
</dbReference>
<protein>
    <recommendedName>
        <fullName evidence="11">Potassium channel domain-containing protein</fullName>
    </recommendedName>
</protein>
<keyword evidence="7 8" id="KW-0407">Ion channel</keyword>
<dbReference type="SUPFAM" id="SSF81324">
    <property type="entry name" value="Voltage-gated potassium channels"/>
    <property type="match status" value="2"/>
</dbReference>
<evidence type="ECO:0000256" key="2">
    <source>
        <dbReference type="ARBA" id="ARBA00022448"/>
    </source>
</evidence>
<evidence type="ECO:0000256" key="9">
    <source>
        <dbReference type="SAM" id="MobiDB-lite"/>
    </source>
</evidence>
<dbReference type="PANTHER" id="PTHR11003:SF334">
    <property type="entry name" value="FI03418P"/>
    <property type="match status" value="1"/>
</dbReference>
<evidence type="ECO:0000256" key="4">
    <source>
        <dbReference type="ARBA" id="ARBA00022989"/>
    </source>
</evidence>
<sequence length="853" mass="97438">MSSSRKPWLLSRVYETIEGAGLIFGLVPSSVVSLRKPPTTVLEKEAYSAKLSKRRRQLKELRAGFKRFLAFLFSQIGLSILVIGYTVIGGMIFRSVELENEKVVKMKGKELRNSLADQFSGEIIRELRYQISSFDTRQANYYLPVSMRDNGLTLTSNYLKNDVQKKNQRRRSIGNCKERDFVRLRQWLQVTAYTLRQKTRQELHSSLRKLVKMMDHEGWNGEDSMDDLKWTWEGSILFAVTVITTIGESSFDIGICLLVQGVYNLLLTLILGYGHAVPKTNAGKVLTILYALVGIPLVFLYLTNIGDYLASLFRALYAKVCRRCCEGSCGNRMEIHTRMNVFNNQTSAVDFTQQRDFPQDESTHRNNISVIRQISSLSFRKDIANRKTKKKKVLECVDINVFCNDHVINLENHAEPESESSEKIEVILKTVCFRFLVNPSLSKEDLLYHAPVTTETAKCDHQKPTNPLNALRAECEGERRPLLKETRLDSTFHTVGTQTVLQAGPNDVLTYRHLYKSFITGRYFRSYRRELLHRRKQTRRKWKLQSPRSVKGFRESGDNSCEMTWTNQDQAKIIKNMYTSLQDLQDSVSISNWADSGELGTLSVTDNGSYRSKNRKDGKSLTSYPSLPINSELQRSSSSLFFTETVKGNQCRASPPTTKYPMLKSRLSMLSSLANSSSDLMIRLSYYSDEKLQERDPISRQPSFDNNDFGGEDSSNVTVPISLSIMIMTTYILIGAIVFCIWEDPNYLKWSYFCFVTLSTIGFGDIVPGTKIDSTNPQEKLIIITVYVAVGLSVFAMCFKLMQEEVVSKCKWLARYIGVLKRKVRKQRIVRPQSLEVSSFRDDGFSNGELTFS</sequence>
<feature type="transmembrane region" description="Helical" evidence="10">
    <location>
        <begin position="285"/>
        <end position="302"/>
    </location>
</feature>
<dbReference type="InterPro" id="IPR013099">
    <property type="entry name" value="K_chnl_dom"/>
</dbReference>
<evidence type="ECO:0000256" key="1">
    <source>
        <dbReference type="ARBA" id="ARBA00004141"/>
    </source>
</evidence>
<dbReference type="EMBL" id="UXSR01000218">
    <property type="protein sequence ID" value="VDD75633.1"/>
    <property type="molecule type" value="Genomic_DNA"/>
</dbReference>
<evidence type="ECO:0000259" key="11">
    <source>
        <dbReference type="Pfam" id="PF07885"/>
    </source>
</evidence>
<keyword evidence="13" id="KW-1185">Reference proteome</keyword>
<name>A0A0R3U4P9_MESCO</name>
<evidence type="ECO:0000256" key="5">
    <source>
        <dbReference type="ARBA" id="ARBA00023065"/>
    </source>
</evidence>
<evidence type="ECO:0000313" key="13">
    <source>
        <dbReference type="Proteomes" id="UP000267029"/>
    </source>
</evidence>
<organism evidence="12 13">
    <name type="scientific">Mesocestoides corti</name>
    <name type="common">Flatworm</name>
    <dbReference type="NCBI Taxonomy" id="53468"/>
    <lineage>
        <taxon>Eukaryota</taxon>
        <taxon>Metazoa</taxon>
        <taxon>Spiralia</taxon>
        <taxon>Lophotrochozoa</taxon>
        <taxon>Platyhelminthes</taxon>
        <taxon>Cestoda</taxon>
        <taxon>Eucestoda</taxon>
        <taxon>Cyclophyllidea</taxon>
        <taxon>Mesocestoididae</taxon>
        <taxon>Mesocestoides</taxon>
    </lineage>
</organism>
<dbReference type="AlphaFoldDB" id="A0A0R3U4P9"/>
<dbReference type="GO" id="GO:0005886">
    <property type="term" value="C:plasma membrane"/>
    <property type="evidence" value="ECO:0007669"/>
    <property type="project" value="TreeGrafter"/>
</dbReference>
<proteinExistence type="inferred from homology"/>
<evidence type="ECO:0000256" key="6">
    <source>
        <dbReference type="ARBA" id="ARBA00023136"/>
    </source>
</evidence>
<feature type="domain" description="Potassium channel" evidence="11">
    <location>
        <begin position="271"/>
        <end position="309"/>
    </location>
</feature>
<feature type="transmembrane region" description="Helical" evidence="10">
    <location>
        <begin position="721"/>
        <end position="743"/>
    </location>
</feature>
<evidence type="ECO:0000256" key="3">
    <source>
        <dbReference type="ARBA" id="ARBA00022692"/>
    </source>
</evidence>
<dbReference type="Pfam" id="PF07885">
    <property type="entry name" value="Ion_trans_2"/>
    <property type="match status" value="2"/>
</dbReference>
<keyword evidence="5 8" id="KW-0406">Ion transport</keyword>
<feature type="region of interest" description="Disordered" evidence="9">
    <location>
        <begin position="604"/>
        <end position="627"/>
    </location>
</feature>
<evidence type="ECO:0000256" key="7">
    <source>
        <dbReference type="ARBA" id="ARBA00023303"/>
    </source>
</evidence>
<feature type="transmembrane region" description="Helical" evidence="10">
    <location>
        <begin position="750"/>
        <end position="769"/>
    </location>
</feature>
<feature type="transmembrane region" description="Helical" evidence="10">
    <location>
        <begin position="68"/>
        <end position="93"/>
    </location>
</feature>
<accession>A0A0R3U4P9</accession>
<feature type="transmembrane region" description="Helical" evidence="10">
    <location>
        <begin position="781"/>
        <end position="802"/>
    </location>
</feature>
<dbReference type="STRING" id="53468.A0A0R3U4P9"/>
<evidence type="ECO:0000313" key="12">
    <source>
        <dbReference type="EMBL" id="VDD75633.1"/>
    </source>
</evidence>
<keyword evidence="2 8" id="KW-0813">Transport</keyword>
<evidence type="ECO:0000256" key="8">
    <source>
        <dbReference type="RuleBase" id="RU003857"/>
    </source>
</evidence>
<comment type="subcellular location">
    <subcellularLocation>
        <location evidence="1">Membrane</location>
        <topology evidence="1">Multi-pass membrane protein</topology>
    </subcellularLocation>
</comment>
<keyword evidence="4 10" id="KW-1133">Transmembrane helix</keyword>
<evidence type="ECO:0000256" key="10">
    <source>
        <dbReference type="SAM" id="Phobius"/>
    </source>
</evidence>
<dbReference type="Proteomes" id="UP000267029">
    <property type="component" value="Unassembled WGS sequence"/>
</dbReference>
<dbReference type="GO" id="GO:0015271">
    <property type="term" value="F:outward rectifier potassium channel activity"/>
    <property type="evidence" value="ECO:0007669"/>
    <property type="project" value="TreeGrafter"/>
</dbReference>
<feature type="domain" description="Potassium channel" evidence="11">
    <location>
        <begin position="727"/>
        <end position="805"/>
    </location>
</feature>
<keyword evidence="6 10" id="KW-0472">Membrane</keyword>
<reference evidence="12 13" key="1">
    <citation type="submission" date="2018-10" db="EMBL/GenBank/DDBJ databases">
        <authorList>
            <consortium name="Pathogen Informatics"/>
        </authorList>
    </citation>
    <scope>NUCLEOTIDE SEQUENCE [LARGE SCALE GENOMIC DNA]</scope>
</reference>
<dbReference type="InterPro" id="IPR003280">
    <property type="entry name" value="2pore_dom_K_chnl"/>
</dbReference>
<comment type="similarity">
    <text evidence="8">Belongs to the two pore domain potassium channel (TC 1.A.1.8) family.</text>
</comment>
<dbReference type="PANTHER" id="PTHR11003">
    <property type="entry name" value="POTASSIUM CHANNEL, SUBFAMILY K"/>
    <property type="match status" value="1"/>
</dbReference>
<dbReference type="Gene3D" id="1.10.287.70">
    <property type="match status" value="2"/>
</dbReference>
<gene>
    <name evidence="12" type="ORF">MCOS_LOCUS1636</name>
</gene>
<dbReference type="GO" id="GO:0030322">
    <property type="term" value="P:stabilization of membrane potential"/>
    <property type="evidence" value="ECO:0007669"/>
    <property type="project" value="TreeGrafter"/>
</dbReference>
<dbReference type="OrthoDB" id="297496at2759"/>
<feature type="transmembrane region" description="Helical" evidence="10">
    <location>
        <begin position="251"/>
        <end position="273"/>
    </location>
</feature>
<keyword evidence="3 8" id="KW-0812">Transmembrane</keyword>
<dbReference type="GO" id="GO:0022841">
    <property type="term" value="F:potassium ion leak channel activity"/>
    <property type="evidence" value="ECO:0007669"/>
    <property type="project" value="TreeGrafter"/>
</dbReference>